<accession>K0SYY4</accession>
<dbReference type="PANTHER" id="PTHR23079:SF55">
    <property type="entry name" value="RNA-DIRECTED RNA POLYMERASE"/>
    <property type="match status" value="1"/>
</dbReference>
<proteinExistence type="inferred from homology"/>
<dbReference type="GO" id="GO:0003723">
    <property type="term" value="F:RNA binding"/>
    <property type="evidence" value="ECO:0007669"/>
    <property type="project" value="UniProtKB-UniRule"/>
</dbReference>
<feature type="non-terminal residue" evidence="5">
    <location>
        <position position="1"/>
    </location>
</feature>
<dbReference type="GO" id="GO:0030422">
    <property type="term" value="P:siRNA processing"/>
    <property type="evidence" value="ECO:0007669"/>
    <property type="project" value="TreeGrafter"/>
</dbReference>
<dbReference type="InterPro" id="IPR057596">
    <property type="entry name" value="RDRP_core"/>
</dbReference>
<protein>
    <recommendedName>
        <fullName evidence="2">RNA-dependent RNA polymerase</fullName>
        <ecNumber evidence="2">2.7.7.48</ecNumber>
    </recommendedName>
</protein>
<dbReference type="InterPro" id="IPR000504">
    <property type="entry name" value="RRM_dom"/>
</dbReference>
<organism evidence="5 6">
    <name type="scientific">Thalassiosira oceanica</name>
    <name type="common">Marine diatom</name>
    <dbReference type="NCBI Taxonomy" id="159749"/>
    <lineage>
        <taxon>Eukaryota</taxon>
        <taxon>Sar</taxon>
        <taxon>Stramenopiles</taxon>
        <taxon>Ochrophyta</taxon>
        <taxon>Bacillariophyta</taxon>
        <taxon>Coscinodiscophyceae</taxon>
        <taxon>Thalassiosirophycidae</taxon>
        <taxon>Thalassiosirales</taxon>
        <taxon>Thalassiosiraceae</taxon>
        <taxon>Thalassiosira</taxon>
    </lineage>
</organism>
<keyword evidence="1 2" id="KW-0694">RNA-binding</keyword>
<dbReference type="GO" id="GO:0003968">
    <property type="term" value="F:RNA-directed RNA polymerase activity"/>
    <property type="evidence" value="ECO:0007669"/>
    <property type="project" value="UniProtKB-KW"/>
</dbReference>
<evidence type="ECO:0000313" key="5">
    <source>
        <dbReference type="EMBL" id="EJK66181.1"/>
    </source>
</evidence>
<feature type="compositionally biased region" description="Basic and acidic residues" evidence="3">
    <location>
        <begin position="94"/>
        <end position="104"/>
    </location>
</feature>
<dbReference type="PROSITE" id="PS50102">
    <property type="entry name" value="RRM"/>
    <property type="match status" value="1"/>
</dbReference>
<evidence type="ECO:0000313" key="6">
    <source>
        <dbReference type="Proteomes" id="UP000266841"/>
    </source>
</evidence>
<sequence>PGMYPCRAIRICTSQAANNPPAKDNLGPRPRFETYRLSATDPATSVGFSERPKMFMPVLSADSRLSQVEQYGAQPKQEAPSASERAFEGNQFPSDHRSRAERSRKGAVQVGTRGAHTAVSQPAQRDDTLAKTVLVTALQDARRDKRLLVKFMTHQYGPIEKVHIEKKRGKFRGRLTFRNTEDAEKIFDGPLEAYGGEKRIPVRNGYRKLNEKGHIIAMPSKEFNGLAYADQSTASEQSVEISTEGMSLGHLFQSGPGKDLAGIMTGWQNDVDTFVEEGATICNPIVKVDFEKGVLSLDITHNVEEMYRDDSVYLAPTASHHLEALEAALGMDGSTIISFRFKELSRPMKFYDDGTRFFLIFELNNPPRIHDVVQSSADFEFRTRLTRVGCEFEDRAVDGIDFIDSCLGYKLEISAEELENLAKQSALLSKMKRFGIISCDLNDPTLSSEPIFVEPIDGCHREEFEDKILSFHDDRIRLLLLSILDNHSATWFDMLGDIVAGKDLFTLIQEEKPVLAKQILDEIRGMRGKTRHPATLFKNLCASAKHGGSENASCKDDDFCVSLPRVLLSPLRLSITAFQSEMSNRFVRLFINRHKFSESAFVRLTIGDENGDKLFGGELSRQVEERIRQLILQGVRLGGKTYHFLAYSSSQLKEQSMWLVCAERGWSVDSMRDLMGDFSMCESPSKYAARVGQCFSTTVTVSTRSHRRNDGLRVKDDLPDIPSSIESLVHSDGCGLIRHEVLLKSVLPLVPYAPRFKSDISAIQFRCGGAKGVLVGWDFNTLGIQNYDVCLRPSQGVSICMRGIGGTHQLGIDWRQVILLGTHLGISGEVFLSLQDEMMSSLNRMLVDARFAAQYVPFIGGIDAEIVTSLCDMLASGLKPSRDPFLYSCLHATRSHHLMGLRKKAR</sequence>
<dbReference type="eggNOG" id="KOG0988">
    <property type="taxonomic scope" value="Eukaryota"/>
</dbReference>
<feature type="domain" description="RRM" evidence="4">
    <location>
        <begin position="131"/>
        <end position="207"/>
    </location>
</feature>
<dbReference type="Proteomes" id="UP000266841">
    <property type="component" value="Unassembled WGS sequence"/>
</dbReference>
<evidence type="ECO:0000256" key="3">
    <source>
        <dbReference type="SAM" id="MobiDB-lite"/>
    </source>
</evidence>
<dbReference type="EC" id="2.7.7.48" evidence="2"/>
<feature type="region of interest" description="Disordered" evidence="3">
    <location>
        <begin position="69"/>
        <end position="124"/>
    </location>
</feature>
<comment type="caution">
    <text evidence="5">The sequence shown here is derived from an EMBL/GenBank/DDBJ whole genome shotgun (WGS) entry which is preliminary data.</text>
</comment>
<dbReference type="Pfam" id="PF05183">
    <property type="entry name" value="RdRP"/>
    <property type="match status" value="1"/>
</dbReference>
<reference evidence="5 6" key="1">
    <citation type="journal article" date="2012" name="Genome Biol.">
        <title>Genome and low-iron response of an oceanic diatom adapted to chronic iron limitation.</title>
        <authorList>
            <person name="Lommer M."/>
            <person name="Specht M."/>
            <person name="Roy A.S."/>
            <person name="Kraemer L."/>
            <person name="Andreson R."/>
            <person name="Gutowska M.A."/>
            <person name="Wolf J."/>
            <person name="Bergner S.V."/>
            <person name="Schilhabel M.B."/>
            <person name="Klostermeier U.C."/>
            <person name="Beiko R.G."/>
            <person name="Rosenstiel P."/>
            <person name="Hippler M."/>
            <person name="Laroche J."/>
        </authorList>
    </citation>
    <scope>NUCLEOTIDE SEQUENCE [LARGE SCALE GENOMIC DNA]</scope>
    <source>
        <strain evidence="5 6">CCMP1005</strain>
    </source>
</reference>
<name>K0SYY4_THAOC</name>
<dbReference type="OrthoDB" id="97541at2759"/>
<comment type="catalytic activity">
    <reaction evidence="2">
        <text>RNA(n) + a ribonucleoside 5'-triphosphate = RNA(n+1) + diphosphate</text>
        <dbReference type="Rhea" id="RHEA:21248"/>
        <dbReference type="Rhea" id="RHEA-COMP:14527"/>
        <dbReference type="Rhea" id="RHEA-COMP:17342"/>
        <dbReference type="ChEBI" id="CHEBI:33019"/>
        <dbReference type="ChEBI" id="CHEBI:61557"/>
        <dbReference type="ChEBI" id="CHEBI:140395"/>
        <dbReference type="EC" id="2.7.7.48"/>
    </reaction>
</comment>
<evidence type="ECO:0000256" key="1">
    <source>
        <dbReference type="PROSITE-ProRule" id="PRU00176"/>
    </source>
</evidence>
<evidence type="ECO:0000256" key="2">
    <source>
        <dbReference type="RuleBase" id="RU363098"/>
    </source>
</evidence>
<comment type="similarity">
    <text evidence="2">Belongs to the RdRP family.</text>
</comment>
<dbReference type="EMBL" id="AGNL01015221">
    <property type="protein sequence ID" value="EJK66181.1"/>
    <property type="molecule type" value="Genomic_DNA"/>
</dbReference>
<dbReference type="AlphaFoldDB" id="K0SYY4"/>
<gene>
    <name evidence="5" type="ORF">THAOC_12913</name>
</gene>
<keyword evidence="2" id="KW-0808">Transferase</keyword>
<dbReference type="PANTHER" id="PTHR23079">
    <property type="entry name" value="RNA-DEPENDENT RNA POLYMERASE"/>
    <property type="match status" value="1"/>
</dbReference>
<keyword evidence="2" id="KW-0548">Nucleotidyltransferase</keyword>
<dbReference type="GO" id="GO:0031380">
    <property type="term" value="C:nuclear RNA-directed RNA polymerase complex"/>
    <property type="evidence" value="ECO:0007669"/>
    <property type="project" value="TreeGrafter"/>
</dbReference>
<keyword evidence="2" id="KW-0696">RNA-directed RNA polymerase</keyword>
<keyword evidence="6" id="KW-1185">Reference proteome</keyword>
<evidence type="ECO:0000259" key="4">
    <source>
        <dbReference type="PROSITE" id="PS50102"/>
    </source>
</evidence>
<dbReference type="InterPro" id="IPR007855">
    <property type="entry name" value="RDRP"/>
</dbReference>